<dbReference type="EMBL" id="CATOUU010001114">
    <property type="protein sequence ID" value="CAI9972758.1"/>
    <property type="molecule type" value="Genomic_DNA"/>
</dbReference>
<proteinExistence type="predicted"/>
<dbReference type="Proteomes" id="UP001642409">
    <property type="component" value="Unassembled WGS sequence"/>
</dbReference>
<dbReference type="EMBL" id="CAXDID020000096">
    <property type="protein sequence ID" value="CAL6024777.1"/>
    <property type="molecule type" value="Genomic_DNA"/>
</dbReference>
<reference evidence="1" key="1">
    <citation type="submission" date="2023-06" db="EMBL/GenBank/DDBJ databases">
        <authorList>
            <person name="Kurt Z."/>
        </authorList>
    </citation>
    <scope>NUCLEOTIDE SEQUENCE</scope>
</reference>
<protein>
    <submittedName>
        <fullName evidence="2">Hypothetical_protein</fullName>
    </submittedName>
</protein>
<sequence length="140" mass="16518">MGIQNQEETVMNPGPCANEELQYEGFCHNHSQFCIWQWRLLITFAFQTKRVCFHQSFIIRSVTGNPPGNRTARRCALQGMLMRDTFFLRVFRFALSWLALIIWNQPGRVPLQTCARRRRLTARQVFSETLKRIILDLNEI</sequence>
<name>A0AA86RDQ6_9EUKA</name>
<evidence type="ECO:0000313" key="2">
    <source>
        <dbReference type="EMBL" id="CAL6024777.1"/>
    </source>
</evidence>
<evidence type="ECO:0000313" key="3">
    <source>
        <dbReference type="Proteomes" id="UP001642409"/>
    </source>
</evidence>
<accession>A0AA86RDQ6</accession>
<comment type="caution">
    <text evidence="1">The sequence shown here is derived from an EMBL/GenBank/DDBJ whole genome shotgun (WGS) entry which is preliminary data.</text>
</comment>
<evidence type="ECO:0000313" key="1">
    <source>
        <dbReference type="EMBL" id="CAI9972758.1"/>
    </source>
</evidence>
<organism evidence="1">
    <name type="scientific">Hexamita inflata</name>
    <dbReference type="NCBI Taxonomy" id="28002"/>
    <lineage>
        <taxon>Eukaryota</taxon>
        <taxon>Metamonada</taxon>
        <taxon>Diplomonadida</taxon>
        <taxon>Hexamitidae</taxon>
        <taxon>Hexamitinae</taxon>
        <taxon>Hexamita</taxon>
    </lineage>
</organism>
<reference evidence="2 3" key="2">
    <citation type="submission" date="2024-07" db="EMBL/GenBank/DDBJ databases">
        <authorList>
            <person name="Akdeniz Z."/>
        </authorList>
    </citation>
    <scope>NUCLEOTIDE SEQUENCE [LARGE SCALE GENOMIC DNA]</scope>
</reference>
<keyword evidence="3" id="KW-1185">Reference proteome</keyword>
<gene>
    <name evidence="2" type="ORF">HINF_LOCUS29782</name>
    <name evidence="1" type="ORF">HINF_LOCUS60403</name>
</gene>
<dbReference type="AlphaFoldDB" id="A0AA86RDQ6"/>